<dbReference type="Pfam" id="PF20680">
    <property type="entry name" value="DUF6817"/>
    <property type="match status" value="1"/>
</dbReference>
<evidence type="ECO:0000313" key="4">
    <source>
        <dbReference type="Proteomes" id="UP001054902"/>
    </source>
</evidence>
<evidence type="ECO:0000256" key="1">
    <source>
        <dbReference type="SAM" id="SignalP"/>
    </source>
</evidence>
<organism evidence="3 4">
    <name type="scientific">Chaetoceros tenuissimus</name>
    <dbReference type="NCBI Taxonomy" id="426638"/>
    <lineage>
        <taxon>Eukaryota</taxon>
        <taxon>Sar</taxon>
        <taxon>Stramenopiles</taxon>
        <taxon>Ochrophyta</taxon>
        <taxon>Bacillariophyta</taxon>
        <taxon>Coscinodiscophyceae</taxon>
        <taxon>Chaetocerotophycidae</taxon>
        <taxon>Chaetocerotales</taxon>
        <taxon>Chaetocerotaceae</taxon>
        <taxon>Chaetoceros</taxon>
    </lineage>
</organism>
<evidence type="ECO:0000259" key="2">
    <source>
        <dbReference type="Pfam" id="PF20680"/>
    </source>
</evidence>
<keyword evidence="1" id="KW-0732">Signal</keyword>
<feature type="domain" description="DUF6817" evidence="2">
    <location>
        <begin position="69"/>
        <end position="153"/>
    </location>
</feature>
<keyword evidence="4" id="KW-1185">Reference proteome</keyword>
<gene>
    <name evidence="3" type="ORF">CTEN210_01135</name>
</gene>
<dbReference type="AlphaFoldDB" id="A0AAD3CH02"/>
<evidence type="ECO:0000313" key="3">
    <source>
        <dbReference type="EMBL" id="GFH44661.1"/>
    </source>
</evidence>
<feature type="chain" id="PRO_5042017724" description="DUF6817 domain-containing protein" evidence="1">
    <location>
        <begin position="20"/>
        <end position="404"/>
    </location>
</feature>
<dbReference type="PANTHER" id="PTHR37391:SF2">
    <property type="entry name" value="E3 UBIQUITIN-PROTEIN LIGASE"/>
    <property type="match status" value="1"/>
</dbReference>
<comment type="caution">
    <text evidence="3">The sequence shown here is derived from an EMBL/GenBank/DDBJ whole genome shotgun (WGS) entry which is preliminary data.</text>
</comment>
<dbReference type="InterPro" id="IPR049202">
    <property type="entry name" value="DUF6817"/>
</dbReference>
<dbReference type="PANTHER" id="PTHR37391">
    <property type="entry name" value="E3 UBIQUITIN-PROTEIN LIGASE"/>
    <property type="match status" value="1"/>
</dbReference>
<sequence length="404" mass="45961">MKRLAIVLFLALLICIALSDEESQTCDSEILATSCTPEDGNQSHDIFELILAEEYETIDPYLPNCIKELKKRGAHRCWHKHSTFLDHLLGVHNILRFWGESEVVARVGLFHSAYSNSYVNLALFDPSKDRNIMKELIGPEAEEIVHLFCIVDRQKVVVETLLVQGVIPMQGLHVPHLRNEDETVYLSPEILRILLVFTMADVADQYFEWQDVLFGGSDKINSMLVPGTDNISKHQSKSIWPGRSSPGIWMSYVSQLGMVASTYNPKDSNLDRKIPPVFGNCTQILSRELEIAAIELYWNVVTNEAHQSDEDIIDKLQMAVTLHPYFFEGHVMLAQKYLHANDNILALKSAEKALELIKTWGTSYDKRMAFGAWVSWTRVMHQRASKELGWPSSSWDVNNFGLVL</sequence>
<reference evidence="3 4" key="1">
    <citation type="journal article" date="2021" name="Sci. Rep.">
        <title>The genome of the diatom Chaetoceros tenuissimus carries an ancient integrated fragment of an extant virus.</title>
        <authorList>
            <person name="Hongo Y."/>
            <person name="Kimura K."/>
            <person name="Takaki Y."/>
            <person name="Yoshida Y."/>
            <person name="Baba S."/>
            <person name="Kobayashi G."/>
            <person name="Nagasaki K."/>
            <person name="Hano T."/>
            <person name="Tomaru Y."/>
        </authorList>
    </citation>
    <scope>NUCLEOTIDE SEQUENCE [LARGE SCALE GENOMIC DNA]</scope>
    <source>
        <strain evidence="3 4">NIES-3715</strain>
    </source>
</reference>
<accession>A0AAD3CH02</accession>
<dbReference type="EMBL" id="BLLK01000020">
    <property type="protein sequence ID" value="GFH44661.1"/>
    <property type="molecule type" value="Genomic_DNA"/>
</dbReference>
<name>A0AAD3CH02_9STRA</name>
<dbReference type="Proteomes" id="UP001054902">
    <property type="component" value="Unassembled WGS sequence"/>
</dbReference>
<proteinExistence type="predicted"/>
<feature type="signal peptide" evidence="1">
    <location>
        <begin position="1"/>
        <end position="19"/>
    </location>
</feature>
<protein>
    <recommendedName>
        <fullName evidence="2">DUF6817 domain-containing protein</fullName>
    </recommendedName>
</protein>